<comment type="similarity">
    <text evidence="2 14">Belongs to the DsbB family.</text>
</comment>
<gene>
    <name evidence="14" type="primary">dsbB</name>
    <name evidence="16" type="ORF">G3574_09280</name>
</gene>
<feature type="transmembrane region" description="Helical" evidence="15">
    <location>
        <begin position="64"/>
        <end position="85"/>
    </location>
</feature>
<dbReference type="InterPro" id="IPR023380">
    <property type="entry name" value="DsbB-like_sf"/>
</dbReference>
<evidence type="ECO:0000256" key="7">
    <source>
        <dbReference type="ARBA" id="ARBA00022982"/>
    </source>
</evidence>
<feature type="transmembrane region" description="Helical" evidence="15">
    <location>
        <begin position="7"/>
        <end position="27"/>
    </location>
</feature>
<feature type="topological domain" description="Periplasmic" evidence="14">
    <location>
        <begin position="25"/>
        <end position="42"/>
    </location>
</feature>
<comment type="caution">
    <text evidence="14">Lacks conserved residue(s) required for the propagation of feature annotation.</text>
</comment>
<dbReference type="EMBL" id="JAAIVB010000035">
    <property type="protein sequence ID" value="NEX61270.1"/>
    <property type="molecule type" value="Genomic_DNA"/>
</dbReference>
<dbReference type="GO" id="GO:0005886">
    <property type="term" value="C:plasma membrane"/>
    <property type="evidence" value="ECO:0007669"/>
    <property type="project" value="UniProtKB-SubCell"/>
</dbReference>
<dbReference type="GO" id="GO:0009055">
    <property type="term" value="F:electron transfer activity"/>
    <property type="evidence" value="ECO:0007669"/>
    <property type="project" value="UniProtKB-UniRule"/>
</dbReference>
<dbReference type="AlphaFoldDB" id="A0A6B3SKJ4"/>
<dbReference type="InterPro" id="IPR022920">
    <property type="entry name" value="Disulphide_bond_form_DsbB"/>
</dbReference>
<reference evidence="16 17" key="1">
    <citation type="submission" date="2020-02" db="EMBL/GenBank/DDBJ databases">
        <authorList>
            <person name="Kim M.K."/>
        </authorList>
    </citation>
    <scope>NUCLEOTIDE SEQUENCE [LARGE SCALE GENOMIC DNA]</scope>
    <source>
        <strain evidence="16 17">17J57-3</strain>
    </source>
</reference>
<dbReference type="NCBIfam" id="NF002552">
    <property type="entry name" value="PRK02110.1"/>
    <property type="match status" value="1"/>
</dbReference>
<feature type="disulfide bond" description="Redox-active" evidence="14">
    <location>
        <begin position="34"/>
        <end position="37"/>
    </location>
</feature>
<dbReference type="Proteomes" id="UP000482155">
    <property type="component" value="Unassembled WGS sequence"/>
</dbReference>
<keyword evidence="3 14" id="KW-0813">Transport</keyword>
<keyword evidence="10 14" id="KW-0472">Membrane</keyword>
<evidence type="ECO:0000313" key="16">
    <source>
        <dbReference type="EMBL" id="NEX61270.1"/>
    </source>
</evidence>
<dbReference type="GO" id="GO:0015035">
    <property type="term" value="F:protein-disulfide reductase activity"/>
    <property type="evidence" value="ECO:0007669"/>
    <property type="project" value="UniProtKB-UniRule"/>
</dbReference>
<dbReference type="InterPro" id="IPR050183">
    <property type="entry name" value="DsbB"/>
</dbReference>
<keyword evidence="13 14" id="KW-0676">Redox-active center</keyword>
<keyword evidence="5" id="KW-0997">Cell inner membrane</keyword>
<dbReference type="RefSeq" id="WP_163962306.1">
    <property type="nucleotide sequence ID" value="NZ_JAAIVB010000035.1"/>
</dbReference>
<keyword evidence="17" id="KW-1185">Reference proteome</keyword>
<dbReference type="Pfam" id="PF02600">
    <property type="entry name" value="DsbB"/>
    <property type="match status" value="1"/>
</dbReference>
<evidence type="ECO:0000256" key="10">
    <source>
        <dbReference type="ARBA" id="ARBA00023136"/>
    </source>
</evidence>
<name>A0A6B3SKJ4_9BURK</name>
<evidence type="ECO:0000256" key="13">
    <source>
        <dbReference type="ARBA" id="ARBA00023284"/>
    </source>
</evidence>
<comment type="subcellular location">
    <subcellularLocation>
        <location evidence="1">Cell inner membrane</location>
        <topology evidence="1">Multi-pass membrane protein</topology>
    </subcellularLocation>
    <subcellularLocation>
        <location evidence="14">Cell membrane</location>
        <topology evidence="14">Multi-pass membrane protein</topology>
    </subcellularLocation>
</comment>
<feature type="transmembrane region" description="Helical" evidence="15">
    <location>
        <begin position="134"/>
        <end position="154"/>
    </location>
</feature>
<feature type="transmembrane region" description="Helical" evidence="15">
    <location>
        <begin position="39"/>
        <end position="57"/>
    </location>
</feature>
<evidence type="ECO:0000256" key="9">
    <source>
        <dbReference type="ARBA" id="ARBA00023002"/>
    </source>
</evidence>
<comment type="caution">
    <text evidence="16">The sequence shown here is derived from an EMBL/GenBank/DDBJ whole genome shotgun (WGS) entry which is preliminary data.</text>
</comment>
<evidence type="ECO:0000313" key="17">
    <source>
        <dbReference type="Proteomes" id="UP000482155"/>
    </source>
</evidence>
<dbReference type="InterPro" id="IPR003752">
    <property type="entry name" value="DiS_bond_form_DsbB/BdbC"/>
</dbReference>
<evidence type="ECO:0000256" key="6">
    <source>
        <dbReference type="ARBA" id="ARBA00022692"/>
    </source>
</evidence>
<evidence type="ECO:0000256" key="15">
    <source>
        <dbReference type="SAM" id="Phobius"/>
    </source>
</evidence>
<comment type="function">
    <text evidence="14">Required for disulfide bond formation in some periplasmic proteins. Acts by oxidizing the DsbA protein.</text>
</comment>
<dbReference type="GO" id="GO:0006457">
    <property type="term" value="P:protein folding"/>
    <property type="evidence" value="ECO:0007669"/>
    <property type="project" value="InterPro"/>
</dbReference>
<evidence type="ECO:0000256" key="14">
    <source>
        <dbReference type="HAMAP-Rule" id="MF_00286"/>
    </source>
</evidence>
<dbReference type="PANTHER" id="PTHR36570:SF3">
    <property type="entry name" value="DISULFIDE BOND FORMATION PROTEIN B"/>
    <property type="match status" value="1"/>
</dbReference>
<keyword evidence="12 14" id="KW-0143">Chaperone</keyword>
<keyword evidence="6 14" id="KW-0812">Transmembrane</keyword>
<evidence type="ECO:0000256" key="4">
    <source>
        <dbReference type="ARBA" id="ARBA00022475"/>
    </source>
</evidence>
<sequence>MKNTRPLLVAIGIVALGLVGFALYLQHVKDMAPCPWCVIQRYCFVGLAIVCFVLAALPKGGGRAGTFLAALIALGGAGSAGWHVWIKAHPSVSCGIDPMETALNKIPPAELLPFLFKADGFCTTPYPPVIGLDIPVWSLIWFAFFALALLWLSFRGAPRRA</sequence>
<keyword evidence="8 14" id="KW-1133">Transmembrane helix</keyword>
<dbReference type="SUPFAM" id="SSF158442">
    <property type="entry name" value="DsbB-like"/>
    <property type="match status" value="1"/>
</dbReference>
<proteinExistence type="inferred from homology"/>
<organism evidence="16 17">
    <name type="scientific">Noviherbaspirillum galbum</name>
    <dbReference type="NCBI Taxonomy" id="2709383"/>
    <lineage>
        <taxon>Bacteria</taxon>
        <taxon>Pseudomonadati</taxon>
        <taxon>Pseudomonadota</taxon>
        <taxon>Betaproteobacteria</taxon>
        <taxon>Burkholderiales</taxon>
        <taxon>Oxalobacteraceae</taxon>
        <taxon>Noviherbaspirillum</taxon>
    </lineage>
</organism>
<evidence type="ECO:0000256" key="2">
    <source>
        <dbReference type="ARBA" id="ARBA00008823"/>
    </source>
</evidence>
<evidence type="ECO:0000256" key="5">
    <source>
        <dbReference type="ARBA" id="ARBA00022519"/>
    </source>
</evidence>
<protein>
    <recommendedName>
        <fullName evidence="14">Disulfide bond formation protein B</fullName>
    </recommendedName>
    <alternativeName>
        <fullName evidence="14">Disulfide oxidoreductase</fullName>
    </alternativeName>
</protein>
<evidence type="ECO:0000256" key="1">
    <source>
        <dbReference type="ARBA" id="ARBA00004429"/>
    </source>
</evidence>
<keyword evidence="11 14" id="KW-1015">Disulfide bond</keyword>
<evidence type="ECO:0000256" key="8">
    <source>
        <dbReference type="ARBA" id="ARBA00022989"/>
    </source>
</evidence>
<keyword evidence="7 14" id="KW-0249">Electron transport</keyword>
<evidence type="ECO:0000256" key="12">
    <source>
        <dbReference type="ARBA" id="ARBA00023186"/>
    </source>
</evidence>
<feature type="topological domain" description="Cytoplasmic" evidence="14">
    <location>
        <begin position="156"/>
        <end position="161"/>
    </location>
</feature>
<evidence type="ECO:0000256" key="11">
    <source>
        <dbReference type="ARBA" id="ARBA00023157"/>
    </source>
</evidence>
<dbReference type="HAMAP" id="MF_00286">
    <property type="entry name" value="DsbB"/>
    <property type="match status" value="1"/>
</dbReference>
<feature type="topological domain" description="Cytoplasmic" evidence="14">
    <location>
        <begin position="1"/>
        <end position="7"/>
    </location>
</feature>
<accession>A0A6B3SKJ4</accession>
<dbReference type="PANTHER" id="PTHR36570">
    <property type="entry name" value="DISULFIDE BOND FORMATION PROTEIN B"/>
    <property type="match status" value="1"/>
</dbReference>
<evidence type="ECO:0000256" key="3">
    <source>
        <dbReference type="ARBA" id="ARBA00022448"/>
    </source>
</evidence>
<keyword evidence="4 14" id="KW-1003">Cell membrane</keyword>
<dbReference type="Gene3D" id="1.20.1550.10">
    <property type="entry name" value="DsbB-like"/>
    <property type="match status" value="1"/>
</dbReference>
<keyword evidence="9 14" id="KW-0560">Oxidoreductase</keyword>
<feature type="topological domain" description="Periplasmic" evidence="14">
    <location>
        <begin position="82"/>
        <end position="136"/>
    </location>
</feature>